<evidence type="ECO:0008006" key="4">
    <source>
        <dbReference type="Google" id="ProtNLM"/>
    </source>
</evidence>
<accession>A0ABV7Z123</accession>
<proteinExistence type="predicted"/>
<feature type="chain" id="PRO_5046005828" description="Alpha-galactosidase NEW3 domain-containing protein" evidence="1">
    <location>
        <begin position="28"/>
        <end position="909"/>
    </location>
</feature>
<name>A0ABV7Z123_9BACT</name>
<feature type="signal peptide" evidence="1">
    <location>
        <begin position="1"/>
        <end position="27"/>
    </location>
</feature>
<keyword evidence="3" id="KW-1185">Reference proteome</keyword>
<reference evidence="3" key="1">
    <citation type="journal article" date="2019" name="Int. J. Syst. Evol. Microbiol.">
        <title>The Global Catalogue of Microorganisms (GCM) 10K type strain sequencing project: providing services to taxonomists for standard genome sequencing and annotation.</title>
        <authorList>
            <consortium name="The Broad Institute Genomics Platform"/>
            <consortium name="The Broad Institute Genome Sequencing Center for Infectious Disease"/>
            <person name="Wu L."/>
            <person name="Ma J."/>
        </authorList>
    </citation>
    <scope>NUCLEOTIDE SEQUENCE [LARGE SCALE GENOMIC DNA]</scope>
    <source>
        <strain evidence="3">CECT 7956</strain>
    </source>
</reference>
<protein>
    <recommendedName>
        <fullName evidence="4">Alpha-galactosidase NEW3 domain-containing protein</fullName>
    </recommendedName>
</protein>
<organism evidence="2 3">
    <name type="scientific">Lacihabitans lacunae</name>
    <dbReference type="NCBI Taxonomy" id="1028214"/>
    <lineage>
        <taxon>Bacteria</taxon>
        <taxon>Pseudomonadati</taxon>
        <taxon>Bacteroidota</taxon>
        <taxon>Cytophagia</taxon>
        <taxon>Cytophagales</taxon>
        <taxon>Leadbetterellaceae</taxon>
        <taxon>Lacihabitans</taxon>
    </lineage>
</organism>
<dbReference type="Proteomes" id="UP001595616">
    <property type="component" value="Unassembled WGS sequence"/>
</dbReference>
<evidence type="ECO:0000313" key="2">
    <source>
        <dbReference type="EMBL" id="MFC3812861.1"/>
    </source>
</evidence>
<evidence type="ECO:0000313" key="3">
    <source>
        <dbReference type="Proteomes" id="UP001595616"/>
    </source>
</evidence>
<dbReference type="EMBL" id="JBHRYQ010000001">
    <property type="protein sequence ID" value="MFC3812861.1"/>
    <property type="molecule type" value="Genomic_DNA"/>
</dbReference>
<gene>
    <name evidence="2" type="ORF">ACFOOI_19515</name>
</gene>
<keyword evidence="1" id="KW-0732">Signal</keyword>
<comment type="caution">
    <text evidence="2">The sequence shown here is derived from an EMBL/GenBank/DDBJ whole genome shotgun (WGS) entry which is preliminary data.</text>
</comment>
<sequence>MIQNRNISIFIISCFLCLFLSKNEAMGQFDMGMENYSIQVLNDTVAVKPGQFAFNSITINNTSDQDLVLGLGFSLPVGWGFVTNPDPKVVVKRGEFLSIPFRIAPSRAALGDVNYPITIIFQNPMTGKEIKQNFFVRINNNTVWNASLLSSNLLIEPTDSLSKFELRVKNNGNKRELFEISLRSDLRLSLPSTGTQFILWPGKDTTVTVFVASRSKLANTNTVLFFVKAQKETVLLTGNVYFTSDTFQGKTSRFGSMPIDVEYFGVNMFKRNSSYNYFDISGNYDYGKNRSLNFRLRTNSVNLGDIFSTQFYSLRYSSDRFEVGVGSQNRFLNYQINGYGANVVFKNKKQSEFELYGVKGYQKDDQVLGLRIDNNISESLNLSTNAMLIDDKKKDVLAFFSLHKLEKKSTVNDQISVSGGYSAGKHIDTLNYGYMGGYRIEKRYNLVRLQSSYQYYSPLYYGLLRGVIHGSHELRFGTKKATFSLFSQTNSRQPVQLNSENVSFSSLNYKTFDSGLRFGFANQVNNISFEFSYLEQYQQNEDLSKMKGYRSTVYLTSNKAKFFQTLRFSYTQASIKELADSNMNNSYSAYYQMKYKNIGVNANYAFGPNYYFDYLSYYKSNVLPNSQNVSVFYELNNKSKTFYNRLNLTVSNRSNFEHPSMYVRNELYFEMPKIKSRITLFSSFDIKDVSNTMSFNVSVKKTLDVPMIFKQKYYSASLFLFKDLNNNDLFDNGEEPLSNVNIKINDITFKSNSKGMIFLKNAEEKQYIIDYKVIQNLKGWMVKDGTVDTLNLDRNVSLGVPFKQSRMVAGRVKFENENTYNNKIEAANGILIIAINKKGEIFKSSTNSKGEFYFNLNKDFYNIQMPTNIFGEEYHVEKSIFSVDLTNENYSEIEFKVVKQRRKINIRKQ</sequence>
<dbReference type="RefSeq" id="WP_379839767.1">
    <property type="nucleotide sequence ID" value="NZ_JBHRYQ010000001.1"/>
</dbReference>
<evidence type="ECO:0000256" key="1">
    <source>
        <dbReference type="SAM" id="SignalP"/>
    </source>
</evidence>